<gene>
    <name evidence="5" type="ORF">AB205_0088950</name>
</gene>
<evidence type="ECO:0000256" key="1">
    <source>
        <dbReference type="ARBA" id="ARBA00022734"/>
    </source>
</evidence>
<sequence>AIPCRSPIYGGVRPGMAIYITGKVSKHSKSFAVNMGCGQYDGTDIAMHFNPRFEGRDTVVFNTFQSGSWGGEERKNEGIPLSRGNPFEMAILVTPVSYQVNVNGIPFYEYRHRIPMERVECVHVTGDVKIQSITTVGGG</sequence>
<organism evidence="5">
    <name type="scientific">Aquarana catesbeiana</name>
    <name type="common">American bullfrog</name>
    <name type="synonym">Rana catesbeiana</name>
    <dbReference type="NCBI Taxonomy" id="8400"/>
    <lineage>
        <taxon>Eukaryota</taxon>
        <taxon>Metazoa</taxon>
        <taxon>Chordata</taxon>
        <taxon>Craniata</taxon>
        <taxon>Vertebrata</taxon>
        <taxon>Euteleostomi</taxon>
        <taxon>Amphibia</taxon>
        <taxon>Batrachia</taxon>
        <taxon>Anura</taxon>
        <taxon>Neobatrachia</taxon>
        <taxon>Ranoidea</taxon>
        <taxon>Ranidae</taxon>
        <taxon>Aquarana</taxon>
    </lineage>
</organism>
<dbReference type="CDD" id="cd00070">
    <property type="entry name" value="GLECT"/>
    <property type="match status" value="1"/>
</dbReference>
<dbReference type="InterPro" id="IPR001079">
    <property type="entry name" value="Galectin_CRD"/>
</dbReference>
<protein>
    <recommendedName>
        <fullName evidence="3">Galectin</fullName>
    </recommendedName>
</protein>
<proteinExistence type="predicted"/>
<keyword evidence="2" id="KW-0677">Repeat</keyword>
<dbReference type="FunFam" id="2.60.120.200:FF:000124">
    <property type="entry name" value="Galectin-4"/>
    <property type="match status" value="1"/>
</dbReference>
<dbReference type="Gene3D" id="2.60.120.200">
    <property type="match status" value="1"/>
</dbReference>
<dbReference type="InterPro" id="IPR013320">
    <property type="entry name" value="ConA-like_dom_sf"/>
</dbReference>
<evidence type="ECO:0000313" key="5">
    <source>
        <dbReference type="EMBL" id="PIO36982.1"/>
    </source>
</evidence>
<accession>A0A2G9SA08</accession>
<reference evidence="5" key="1">
    <citation type="submission" date="2017-08" db="EMBL/GenBank/DDBJ databases">
        <title>Assembly of the North American Bullfrog Genome.</title>
        <authorList>
            <person name="Warren R.L."/>
            <person name="Vandervalk B.P."/>
            <person name="Kucuk E."/>
            <person name="Birol I."/>
            <person name="Helbing C."/>
            <person name="Pandoh P."/>
            <person name="Behsaz B."/>
            <person name="Mohamadi H."/>
            <person name="Chu J."/>
            <person name="Jackman S."/>
            <person name="Hammond S.A."/>
            <person name="Veldhoen N."/>
            <person name="Kirk H."/>
            <person name="Zhao Y."/>
            <person name="Coope R."/>
            <person name="Pleasance S."/>
            <person name="Moore R."/>
            <person name="Holt R."/>
        </authorList>
    </citation>
    <scope>NUCLEOTIDE SEQUENCE</scope>
    <source>
        <strain evidence="5">Bruno</strain>
        <tissue evidence="5">Liver</tissue>
    </source>
</reference>
<dbReference type="GO" id="GO:0030246">
    <property type="term" value="F:carbohydrate binding"/>
    <property type="evidence" value="ECO:0007669"/>
    <property type="project" value="UniProtKB-UniRule"/>
</dbReference>
<dbReference type="SUPFAM" id="SSF49899">
    <property type="entry name" value="Concanavalin A-like lectins/glucanases"/>
    <property type="match status" value="1"/>
</dbReference>
<dbReference type="SMART" id="SM00908">
    <property type="entry name" value="Gal-bind_lectin"/>
    <property type="match status" value="1"/>
</dbReference>
<evidence type="ECO:0000256" key="3">
    <source>
        <dbReference type="RuleBase" id="RU102079"/>
    </source>
</evidence>
<dbReference type="EMBL" id="KV926264">
    <property type="protein sequence ID" value="PIO36982.1"/>
    <property type="molecule type" value="Genomic_DNA"/>
</dbReference>
<dbReference type="AlphaFoldDB" id="A0A2G9SA08"/>
<name>A0A2G9SA08_AQUCT</name>
<dbReference type="SMART" id="SM00276">
    <property type="entry name" value="GLECT"/>
    <property type="match status" value="1"/>
</dbReference>
<evidence type="ECO:0000256" key="2">
    <source>
        <dbReference type="ARBA" id="ARBA00022737"/>
    </source>
</evidence>
<dbReference type="PANTHER" id="PTHR11346">
    <property type="entry name" value="GALECTIN"/>
    <property type="match status" value="1"/>
</dbReference>
<dbReference type="Pfam" id="PF00337">
    <property type="entry name" value="Gal-bind_lectin"/>
    <property type="match status" value="1"/>
</dbReference>
<dbReference type="PROSITE" id="PS51304">
    <property type="entry name" value="GALECTIN"/>
    <property type="match status" value="1"/>
</dbReference>
<evidence type="ECO:0000259" key="4">
    <source>
        <dbReference type="PROSITE" id="PS51304"/>
    </source>
</evidence>
<feature type="non-terminal residue" evidence="5">
    <location>
        <position position="139"/>
    </location>
</feature>
<dbReference type="PANTHER" id="PTHR11346:SF147">
    <property type="entry name" value="GALECTIN"/>
    <property type="match status" value="1"/>
</dbReference>
<dbReference type="OrthoDB" id="6251307at2759"/>
<feature type="domain" description="Galectin" evidence="4">
    <location>
        <begin position="4"/>
        <end position="136"/>
    </location>
</feature>
<keyword evidence="1 3" id="KW-0430">Lectin</keyword>
<feature type="non-terminal residue" evidence="5">
    <location>
        <position position="1"/>
    </location>
</feature>
<dbReference type="InterPro" id="IPR044156">
    <property type="entry name" value="Galectin-like"/>
</dbReference>